<dbReference type="AlphaFoldDB" id="A0A6L3V6J4"/>
<comment type="caution">
    <text evidence="2">The sequence shown here is derived from an EMBL/GenBank/DDBJ whole genome shotgun (WGS) entry which is preliminary data.</text>
</comment>
<sequence>MADINERKRDDNDTGEAGRTDVGVVPGDTIASALDPFGTVAADALDNKAGEGTVDDDSHGSKTRD</sequence>
<evidence type="ECO:0000256" key="1">
    <source>
        <dbReference type="SAM" id="MobiDB-lite"/>
    </source>
</evidence>
<name>A0A6L3V6J4_9BACI</name>
<evidence type="ECO:0000313" key="3">
    <source>
        <dbReference type="Proteomes" id="UP000481030"/>
    </source>
</evidence>
<feature type="region of interest" description="Disordered" evidence="1">
    <location>
        <begin position="46"/>
        <end position="65"/>
    </location>
</feature>
<dbReference type="RefSeq" id="WP_151536273.1">
    <property type="nucleotide sequence ID" value="NZ_WBOS01000011.1"/>
</dbReference>
<organism evidence="2 3">
    <name type="scientific">Cytobacillus depressus</name>
    <dbReference type="NCBI Taxonomy" id="1602942"/>
    <lineage>
        <taxon>Bacteria</taxon>
        <taxon>Bacillati</taxon>
        <taxon>Bacillota</taxon>
        <taxon>Bacilli</taxon>
        <taxon>Bacillales</taxon>
        <taxon>Bacillaceae</taxon>
        <taxon>Cytobacillus</taxon>
    </lineage>
</organism>
<evidence type="ECO:0000313" key="2">
    <source>
        <dbReference type="EMBL" id="KAB2331573.1"/>
    </source>
</evidence>
<dbReference type="EMBL" id="WBOS01000011">
    <property type="protein sequence ID" value="KAB2331573.1"/>
    <property type="molecule type" value="Genomic_DNA"/>
</dbReference>
<proteinExistence type="predicted"/>
<accession>A0A6L3V6J4</accession>
<dbReference type="Proteomes" id="UP000481030">
    <property type="component" value="Unassembled WGS sequence"/>
</dbReference>
<protein>
    <submittedName>
        <fullName evidence="2">Uncharacterized protein</fullName>
    </submittedName>
</protein>
<gene>
    <name evidence="2" type="ORF">F7731_18535</name>
</gene>
<feature type="region of interest" description="Disordered" evidence="1">
    <location>
        <begin position="1"/>
        <end position="28"/>
    </location>
</feature>
<keyword evidence="3" id="KW-1185">Reference proteome</keyword>
<feature type="compositionally biased region" description="Basic and acidic residues" evidence="1">
    <location>
        <begin position="1"/>
        <end position="19"/>
    </location>
</feature>
<feature type="compositionally biased region" description="Basic and acidic residues" evidence="1">
    <location>
        <begin position="56"/>
        <end position="65"/>
    </location>
</feature>
<dbReference type="OrthoDB" id="2912291at2"/>
<reference evidence="2 3" key="1">
    <citation type="journal article" date="2016" name="Antonie Van Leeuwenhoek">
        <title>Bacillus depressus sp. nov., isolated from soil of a sunflower field.</title>
        <authorList>
            <person name="Wei X."/>
            <person name="Xin D."/>
            <person name="Xin Y."/>
            <person name="Zhang H."/>
            <person name="Wang T."/>
            <person name="Zhang J."/>
        </authorList>
    </citation>
    <scope>NUCLEOTIDE SEQUENCE [LARGE SCALE GENOMIC DNA]</scope>
    <source>
        <strain evidence="2 3">BZ1</strain>
    </source>
</reference>